<sequence>MSLICFRNLFYALGQVLLALKKQTSMTTTMRSCLEFLFVSFVYLVTLQICISSIYTDCQDVGSCISHAADSIGLTEIPSYKVIADDNDEWIRKTQESFVPVELTEDFWIVPEWTKPPGEQARNIILNPGLAFGTGDHPTTKLCLLLLHGLIKGGEIFLDYGTGSGILGIAAVKIECRRHDSIPVSWDGDNGVAIREKWVFSRQGCDLSDSAWTSGAGMLYCSFPVGVSME</sequence>
<evidence type="ECO:0000313" key="7">
    <source>
        <dbReference type="Proteomes" id="UP000631114"/>
    </source>
</evidence>
<dbReference type="Pfam" id="PF06325">
    <property type="entry name" value="PrmA"/>
    <property type="match status" value="1"/>
</dbReference>
<dbReference type="InterPro" id="IPR050078">
    <property type="entry name" value="Ribosomal_L11_MeTrfase_PrmA"/>
</dbReference>
<reference evidence="6 7" key="1">
    <citation type="submission" date="2020-10" db="EMBL/GenBank/DDBJ databases">
        <title>The Coptis chinensis genome and diversification of protoberbering-type alkaloids.</title>
        <authorList>
            <person name="Wang B."/>
            <person name="Shu S."/>
            <person name="Song C."/>
            <person name="Liu Y."/>
        </authorList>
    </citation>
    <scope>NUCLEOTIDE SEQUENCE [LARGE SCALE GENOMIC DNA]</scope>
    <source>
        <strain evidence="6">HL-2020</strain>
        <tissue evidence="6">Leaf</tissue>
    </source>
</reference>
<keyword evidence="1" id="KW-0489">Methyltransferase</keyword>
<dbReference type="AlphaFoldDB" id="A0A835H0K8"/>
<comment type="similarity">
    <text evidence="3">Belongs to the methyltransferase superfamily. ETFBKMT family.</text>
</comment>
<keyword evidence="2" id="KW-0808">Transferase</keyword>
<dbReference type="GO" id="GO:0016279">
    <property type="term" value="F:protein-lysine N-methyltransferase activity"/>
    <property type="evidence" value="ECO:0007669"/>
    <property type="project" value="TreeGrafter"/>
</dbReference>
<dbReference type="SUPFAM" id="SSF53335">
    <property type="entry name" value="S-adenosyl-L-methionine-dependent methyltransferases"/>
    <property type="match status" value="1"/>
</dbReference>
<evidence type="ECO:0000256" key="4">
    <source>
        <dbReference type="ARBA" id="ARBA00041867"/>
    </source>
</evidence>
<gene>
    <name evidence="6" type="ORF">IFM89_031768</name>
</gene>
<dbReference type="PANTHER" id="PTHR43648">
    <property type="entry name" value="ELECTRON TRANSFER FLAVOPROTEIN BETA SUBUNIT LYSINE METHYLTRANSFERASE"/>
    <property type="match status" value="1"/>
</dbReference>
<dbReference type="InterPro" id="IPR029063">
    <property type="entry name" value="SAM-dependent_MTases_sf"/>
</dbReference>
<proteinExistence type="inferred from homology"/>
<evidence type="ECO:0000256" key="1">
    <source>
        <dbReference type="ARBA" id="ARBA00022603"/>
    </source>
</evidence>
<evidence type="ECO:0000313" key="6">
    <source>
        <dbReference type="EMBL" id="KAF9590164.1"/>
    </source>
</evidence>
<evidence type="ECO:0000256" key="2">
    <source>
        <dbReference type="ARBA" id="ARBA00022679"/>
    </source>
</evidence>
<dbReference type="Gene3D" id="3.40.50.150">
    <property type="entry name" value="Vaccinia Virus protein VP39"/>
    <property type="match status" value="1"/>
</dbReference>
<evidence type="ECO:0000256" key="3">
    <source>
        <dbReference type="ARBA" id="ARBA00037932"/>
    </source>
</evidence>
<keyword evidence="7" id="KW-1185">Reference proteome</keyword>
<dbReference type="Proteomes" id="UP000631114">
    <property type="component" value="Unassembled WGS sequence"/>
</dbReference>
<dbReference type="EMBL" id="JADFTS010000009">
    <property type="protein sequence ID" value="KAF9590164.1"/>
    <property type="molecule type" value="Genomic_DNA"/>
</dbReference>
<comment type="caution">
    <text evidence="6">The sequence shown here is derived from an EMBL/GenBank/DDBJ whole genome shotgun (WGS) entry which is preliminary data.</text>
</comment>
<accession>A0A835H0K8</accession>
<dbReference type="GO" id="GO:0005739">
    <property type="term" value="C:mitochondrion"/>
    <property type="evidence" value="ECO:0007669"/>
    <property type="project" value="TreeGrafter"/>
</dbReference>
<dbReference type="OrthoDB" id="419617at2759"/>
<evidence type="ECO:0000256" key="5">
    <source>
        <dbReference type="ARBA" id="ARBA00042266"/>
    </source>
</evidence>
<dbReference type="GO" id="GO:0032259">
    <property type="term" value="P:methylation"/>
    <property type="evidence" value="ECO:0007669"/>
    <property type="project" value="UniProtKB-KW"/>
</dbReference>
<organism evidence="6 7">
    <name type="scientific">Coptis chinensis</name>
    <dbReference type="NCBI Taxonomy" id="261450"/>
    <lineage>
        <taxon>Eukaryota</taxon>
        <taxon>Viridiplantae</taxon>
        <taxon>Streptophyta</taxon>
        <taxon>Embryophyta</taxon>
        <taxon>Tracheophyta</taxon>
        <taxon>Spermatophyta</taxon>
        <taxon>Magnoliopsida</taxon>
        <taxon>Ranunculales</taxon>
        <taxon>Ranunculaceae</taxon>
        <taxon>Coptidoideae</taxon>
        <taxon>Coptis</taxon>
    </lineage>
</organism>
<protein>
    <recommendedName>
        <fullName evidence="5">ETFB lysine methyltransferase</fullName>
    </recommendedName>
    <alternativeName>
        <fullName evidence="4">Protein N-lysine methyltransferase METTL20</fullName>
    </alternativeName>
</protein>
<dbReference type="PANTHER" id="PTHR43648:SF1">
    <property type="entry name" value="ELECTRON TRANSFER FLAVOPROTEIN BETA SUBUNIT LYSINE METHYLTRANSFERASE"/>
    <property type="match status" value="1"/>
</dbReference>
<name>A0A835H0K8_9MAGN</name>